<dbReference type="EMBL" id="NBIV01000001">
    <property type="protein sequence ID" value="PXF50111.1"/>
    <property type="molecule type" value="Genomic_DNA"/>
</dbReference>
<dbReference type="Proteomes" id="UP000247409">
    <property type="component" value="Unassembled WGS sequence"/>
</dbReference>
<keyword evidence="3" id="KW-1185">Reference proteome</keyword>
<gene>
    <name evidence="2" type="ORF">BWQ96_00271</name>
</gene>
<feature type="compositionally biased region" description="Acidic residues" evidence="1">
    <location>
        <begin position="90"/>
        <end position="108"/>
    </location>
</feature>
<feature type="compositionally biased region" description="Low complexity" evidence="1">
    <location>
        <begin position="41"/>
        <end position="53"/>
    </location>
</feature>
<proteinExistence type="predicted"/>
<evidence type="ECO:0000313" key="3">
    <source>
        <dbReference type="Proteomes" id="UP000247409"/>
    </source>
</evidence>
<organism evidence="2 3">
    <name type="scientific">Gracilariopsis chorda</name>
    <dbReference type="NCBI Taxonomy" id="448386"/>
    <lineage>
        <taxon>Eukaryota</taxon>
        <taxon>Rhodophyta</taxon>
        <taxon>Florideophyceae</taxon>
        <taxon>Rhodymeniophycidae</taxon>
        <taxon>Gracilariales</taxon>
        <taxon>Gracilariaceae</taxon>
        <taxon>Gracilariopsis</taxon>
    </lineage>
</organism>
<dbReference type="AlphaFoldDB" id="A0A2V3J6R1"/>
<feature type="region of interest" description="Disordered" evidence="1">
    <location>
        <begin position="1"/>
        <end position="196"/>
    </location>
</feature>
<evidence type="ECO:0000313" key="2">
    <source>
        <dbReference type="EMBL" id="PXF50111.1"/>
    </source>
</evidence>
<accession>A0A2V3J6R1</accession>
<reference evidence="2 3" key="1">
    <citation type="journal article" date="2018" name="Mol. Biol. Evol.">
        <title>Analysis of the draft genome of the red seaweed Gracilariopsis chorda provides insights into genome size evolution in Rhodophyta.</title>
        <authorList>
            <person name="Lee J."/>
            <person name="Yang E.C."/>
            <person name="Graf L."/>
            <person name="Yang J.H."/>
            <person name="Qiu H."/>
            <person name="Zel Zion U."/>
            <person name="Chan C.X."/>
            <person name="Stephens T.G."/>
            <person name="Weber A.P.M."/>
            <person name="Boo G.H."/>
            <person name="Boo S.M."/>
            <person name="Kim K.M."/>
            <person name="Shin Y."/>
            <person name="Jung M."/>
            <person name="Lee S.J."/>
            <person name="Yim H.S."/>
            <person name="Lee J.H."/>
            <person name="Bhattacharya D."/>
            <person name="Yoon H.S."/>
        </authorList>
    </citation>
    <scope>NUCLEOTIDE SEQUENCE [LARGE SCALE GENOMIC DNA]</scope>
    <source>
        <strain evidence="2 3">SKKU-2015</strain>
        <tissue evidence="2">Whole body</tissue>
    </source>
</reference>
<sequence>MPPNSSSSKSQPQVIIAPPSPPCSPSAFAGGLAGYHRAPNYRHPNPHNGRPRPVVQHLRFRPAYPAQPKRPSPTVTHRPQDWMMLKLDEDMSDPDMDALSDSSSSDDDIFVKPRARAPESSTPPHTYSASFPRSTLPRTAPMTIPERKQPQFRSRRKRIGTYHGQTTSYRASMRAPAATSYKESYSFSSDSELDDR</sequence>
<feature type="compositionally biased region" description="Low complexity" evidence="1">
    <location>
        <begin position="180"/>
        <end position="190"/>
    </location>
</feature>
<evidence type="ECO:0000256" key="1">
    <source>
        <dbReference type="SAM" id="MobiDB-lite"/>
    </source>
</evidence>
<comment type="caution">
    <text evidence="2">The sequence shown here is derived from an EMBL/GenBank/DDBJ whole genome shotgun (WGS) entry which is preliminary data.</text>
</comment>
<protein>
    <submittedName>
        <fullName evidence="2">Uncharacterized protein</fullName>
    </submittedName>
</protein>
<feature type="compositionally biased region" description="Polar residues" evidence="1">
    <location>
        <begin position="119"/>
        <end position="137"/>
    </location>
</feature>
<feature type="compositionally biased region" description="Low complexity" evidence="1">
    <location>
        <begin position="1"/>
        <end position="10"/>
    </location>
</feature>
<name>A0A2V3J6R1_9FLOR</name>